<keyword evidence="5" id="KW-0175">Coiled coil</keyword>
<keyword evidence="3" id="KW-0347">Helicase</keyword>
<evidence type="ECO:0000259" key="7">
    <source>
        <dbReference type="Pfam" id="PF13087"/>
    </source>
</evidence>
<dbReference type="PANTHER" id="PTHR43788:SF8">
    <property type="entry name" value="DNA-BINDING PROTEIN SMUBP-2"/>
    <property type="match status" value="1"/>
</dbReference>
<feature type="domain" description="Restriction endonuclease type II-like" evidence="8">
    <location>
        <begin position="1360"/>
        <end position="1452"/>
    </location>
</feature>
<dbReference type="PANTHER" id="PTHR43788">
    <property type="entry name" value="DNA2/NAM7 HELICASE FAMILY MEMBER"/>
    <property type="match status" value="1"/>
</dbReference>
<evidence type="ECO:0000256" key="3">
    <source>
        <dbReference type="ARBA" id="ARBA00022806"/>
    </source>
</evidence>
<dbReference type="InterPro" id="IPR049468">
    <property type="entry name" value="Restrct_endonuc-II-like_dom"/>
</dbReference>
<dbReference type="InterPro" id="IPR047187">
    <property type="entry name" value="SF1_C_Upf1"/>
</dbReference>
<dbReference type="Pfam" id="PF18741">
    <property type="entry name" value="MTES_1575"/>
    <property type="match status" value="1"/>
</dbReference>
<dbReference type="SUPFAM" id="SSF52540">
    <property type="entry name" value="P-loop containing nucleoside triphosphate hydrolases"/>
    <property type="match status" value="1"/>
</dbReference>
<dbReference type="Pfam" id="PF13604">
    <property type="entry name" value="AAA_30"/>
    <property type="match status" value="1"/>
</dbReference>
<dbReference type="CDD" id="cd18808">
    <property type="entry name" value="SF1_C_Upf1"/>
    <property type="match status" value="1"/>
</dbReference>
<comment type="caution">
    <text evidence="9">The sequence shown here is derived from an EMBL/GenBank/DDBJ whole genome shotgun (WGS) entry which is preliminary data.</text>
</comment>
<reference evidence="9 10" key="1">
    <citation type="submission" date="2020-11" db="EMBL/GenBank/DDBJ databases">
        <title>A novel isolate from a Black sea contaminated sediment with potential to produce alkanes: Plantactinospora alkalitolerans sp. nov.</title>
        <authorList>
            <person name="Carro L."/>
            <person name="Veyisoglu A."/>
            <person name="Guven K."/>
            <person name="Schumann P."/>
            <person name="Klenk H.-P."/>
            <person name="Sahin N."/>
        </authorList>
    </citation>
    <scope>NUCLEOTIDE SEQUENCE [LARGE SCALE GENOMIC DNA]</scope>
    <source>
        <strain evidence="9 10">S1510</strain>
    </source>
</reference>
<dbReference type="Pfam" id="PF13087">
    <property type="entry name" value="AAA_12"/>
    <property type="match status" value="1"/>
</dbReference>
<dbReference type="EMBL" id="JADPUN010000217">
    <property type="protein sequence ID" value="MBF9132109.1"/>
    <property type="molecule type" value="Genomic_DNA"/>
</dbReference>
<feature type="coiled-coil region" evidence="5">
    <location>
        <begin position="465"/>
        <end position="492"/>
    </location>
</feature>
<evidence type="ECO:0000256" key="4">
    <source>
        <dbReference type="ARBA" id="ARBA00022840"/>
    </source>
</evidence>
<feature type="region of interest" description="Disordered" evidence="6">
    <location>
        <begin position="88"/>
        <end position="108"/>
    </location>
</feature>
<evidence type="ECO:0000256" key="6">
    <source>
        <dbReference type="SAM" id="MobiDB-lite"/>
    </source>
</evidence>
<keyword evidence="10" id="KW-1185">Reference proteome</keyword>
<dbReference type="RefSeq" id="WP_196203649.1">
    <property type="nucleotide sequence ID" value="NZ_JADPUN010000217.1"/>
</dbReference>
<proteinExistence type="predicted"/>
<dbReference type="InterPro" id="IPR050534">
    <property type="entry name" value="Coronavir_polyprotein_1ab"/>
</dbReference>
<organism evidence="9 10">
    <name type="scientific">Plantactinospora alkalitolerans</name>
    <dbReference type="NCBI Taxonomy" id="2789879"/>
    <lineage>
        <taxon>Bacteria</taxon>
        <taxon>Bacillati</taxon>
        <taxon>Actinomycetota</taxon>
        <taxon>Actinomycetes</taxon>
        <taxon>Micromonosporales</taxon>
        <taxon>Micromonosporaceae</taxon>
        <taxon>Plantactinospora</taxon>
    </lineage>
</organism>
<evidence type="ECO:0000313" key="10">
    <source>
        <dbReference type="Proteomes" id="UP000638560"/>
    </source>
</evidence>
<name>A0ABS0H0X0_9ACTN</name>
<evidence type="ECO:0000313" key="9">
    <source>
        <dbReference type="EMBL" id="MBF9132109.1"/>
    </source>
</evidence>
<keyword evidence="1" id="KW-0547">Nucleotide-binding</keyword>
<evidence type="ECO:0000256" key="1">
    <source>
        <dbReference type="ARBA" id="ARBA00022741"/>
    </source>
</evidence>
<dbReference type="Gene3D" id="3.40.960.10">
    <property type="entry name" value="VSR Endonuclease"/>
    <property type="match status" value="1"/>
</dbReference>
<gene>
    <name evidence="9" type="ORF">I0C86_24580</name>
</gene>
<accession>A0ABS0H0X0</accession>
<keyword evidence="4" id="KW-0067">ATP-binding</keyword>
<feature type="domain" description="DNA2/NAM7 helicase-like C-terminal" evidence="7">
    <location>
        <begin position="1130"/>
        <end position="1309"/>
    </location>
</feature>
<evidence type="ECO:0000256" key="2">
    <source>
        <dbReference type="ARBA" id="ARBA00022801"/>
    </source>
</evidence>
<dbReference type="InterPro" id="IPR041679">
    <property type="entry name" value="DNA2/NAM7-like_C"/>
</dbReference>
<feature type="region of interest" description="Disordered" evidence="6">
    <location>
        <begin position="1456"/>
        <end position="1484"/>
    </location>
</feature>
<dbReference type="Proteomes" id="UP000638560">
    <property type="component" value="Unassembled WGS sequence"/>
</dbReference>
<dbReference type="InterPro" id="IPR027417">
    <property type="entry name" value="P-loop_NTPase"/>
</dbReference>
<sequence length="1484" mass="166447">MLDSPSPTDPEIIRLTRGLATHLQAQVRGARRQTRDTLTGRKPYWLAHAPRLAGSPDPRVLLEVNRTPLPSPIVPPSSIHAWLDQAEWTTPDGPEPQLRPPGSEHSVDDVEVPDAVRHTYQNWLERWREWRDEEHDIASQRLCYEQLERLEREALQRADVEELVLGVGLLTSSDASGWSLRRHLLIWFVTIERDLETDSLRLVLPTGPQAQFEDGDLRNLTDAYKPLHGRGPWQDELTALYPFSPGVSTLLNEWKKRCWNAPLSFDPQHREPPILDGGEVAQVTLAPAVYLRPRDNRGFEKFYAAIAASLDGPDAASPLGLAQLVSEVDAEQRLRWLQSTPQGQRRMISADPLFPRASNGEQRRVLEDLSGDTVVVVQGPPGTGKTHTIANLICALLADGQRVLITSQKGQALQVLRDQLPPAVRQMCVAMNGLQRGGGDELGRSINALSDLAALTKPEDLRRDIAKLRLQRTDLNTKLDRAIRDLQLVREQEHTKHPAIARGYAGTLRDLVSSINAGRDRYSWIEPLPVGVPPDPPLTSDEGRELWRLLASETEERRARVNQIIPEPDVVPPPGRITAIVTTIAAAERILGTDRSAPAWTLANLTDASLGEIERHIDTAADALATCGLPDILTEWDAADWRLRAAETLLARRNPAYWNALFDEIGQVEPHSHTLTALDGTEIDLGPAPKTPHQLSRLLGQAKRLRAHLARGRRLRRVLRPQAQLTATDLLETCMIDGTPPSTVNHLSVIITLLQAEIAVTRALDAWAEVGVPVIHGPLRRRVAQLNDTSRNAQAIRKLITARDGIEQVLRRQGIRYALRNPADWDLLVAVMRAKSVVAGARQAAESLTQTTEALHLWSLREQAAPELTQLHTALRTRDLDRYAALRAQLDQGRVDKKAQQRCEALTHALTQAHPDLAHRLTRSIEDPSWHDRLSEFEFAWSWGTAVAYHHLTRQPGLDQTYEQHIDDIEQRLQEVTGNLAGKQALMHCLTRMTEPQRAALQSYKNHVSAVGRGHGRHKERAQKAAQAAMVEARDAVPAWIMPLAEIADALPPEADAFDVVIVDEASQAGIEALFLLWLAPRIVVVGDEQQCAPGQSPNTDSSAVFDSLDRHLDSLPLHKRQDFRPDSNLYELLSTKFPKVIRLSEHFRSMPEIIGWSSAQFYDNRLVPLRQFGADRLDPLKVVQVKDAIEEGRDASLRNRAEAEAIVDQVQKMIEDPLYRGKSIGIIALQTGRQVQVIESLLDQRIDPVDRKDRAIRVGQPPDFQGDQRDVVLLSMVVTRAKKALTARAERRRYNVAATRAKDQMWLFVSTSSETLSATDLRHSLVTYMLHPPATLTTDPSLDDAPPDKRQPPFQSLLEQRVFLELRRQGYAVVPQYPIANHRIGLVVIGDNGRLAVECDTPEIGKDPDQLQRDVQRERELRRAGWQFVRIRESEYLLDPEAALEELWRQLEQRGVEPRSLPPAPRHQARWKPAPLTDVEDDS</sequence>
<keyword evidence="2" id="KW-0378">Hydrolase</keyword>
<dbReference type="Gene3D" id="3.40.50.300">
    <property type="entry name" value="P-loop containing nucleotide triphosphate hydrolases"/>
    <property type="match status" value="3"/>
</dbReference>
<evidence type="ECO:0000256" key="5">
    <source>
        <dbReference type="SAM" id="Coils"/>
    </source>
</evidence>
<evidence type="ECO:0000259" key="8">
    <source>
        <dbReference type="Pfam" id="PF18741"/>
    </source>
</evidence>
<protein>
    <submittedName>
        <fullName evidence="9">AAA family ATPase</fullName>
    </submittedName>
</protein>